<sequence>MQFNFDNQRQTIMGVAVSDRHLYRCVRDAMLFNVYEGWQPTVADVQQAIAKAKDPNSHGNQKFKEEF</sequence>
<evidence type="ECO:0000313" key="1">
    <source>
        <dbReference type="EMBL" id="MDM8266057.1"/>
    </source>
</evidence>
<accession>A0ABT7UYE6</accession>
<reference evidence="2" key="1">
    <citation type="submission" date="2023-06" db="EMBL/GenBank/DDBJ databases">
        <title>Identification and characterization of horizontal gene transfer across gut microbiota members of farm animals based on homology search.</title>
        <authorList>
            <person name="Zeman M."/>
            <person name="Kubasova T."/>
            <person name="Jahodarova E."/>
            <person name="Nykrynova M."/>
            <person name="Rychlik I."/>
        </authorList>
    </citation>
    <scope>NUCLEOTIDE SEQUENCE [LARGE SCALE GENOMIC DNA]</scope>
    <source>
        <strain evidence="2">161_Gplus</strain>
    </source>
</reference>
<evidence type="ECO:0000313" key="2">
    <source>
        <dbReference type="Proteomes" id="UP001529343"/>
    </source>
</evidence>
<dbReference type="Proteomes" id="UP001529343">
    <property type="component" value="Unassembled WGS sequence"/>
</dbReference>
<protein>
    <submittedName>
        <fullName evidence="1">Uncharacterized protein</fullName>
    </submittedName>
</protein>
<comment type="caution">
    <text evidence="1">The sequence shown here is derived from an EMBL/GenBank/DDBJ whole genome shotgun (WGS) entry which is preliminary data.</text>
</comment>
<keyword evidence="2" id="KW-1185">Reference proteome</keyword>
<gene>
    <name evidence="1" type="ORF">QUW44_02565</name>
</gene>
<proteinExistence type="predicted"/>
<organism evidence="1 2">
    <name type="scientific">Limosilactobacillus pontis</name>
    <dbReference type="NCBI Taxonomy" id="35787"/>
    <lineage>
        <taxon>Bacteria</taxon>
        <taxon>Bacillati</taxon>
        <taxon>Bacillota</taxon>
        <taxon>Bacilli</taxon>
        <taxon>Lactobacillales</taxon>
        <taxon>Lactobacillaceae</taxon>
        <taxon>Limosilactobacillus</taxon>
    </lineage>
</organism>
<reference evidence="1 2" key="2">
    <citation type="submission" date="2023-06" db="EMBL/GenBank/DDBJ databases">
        <authorList>
            <person name="Zeman M."/>
            <person name="Kubasova T."/>
            <person name="Jahodarova E."/>
            <person name="Nykrynova M."/>
            <person name="Rychlik I."/>
        </authorList>
    </citation>
    <scope>NUCLEOTIDE SEQUENCE [LARGE SCALE GENOMIC DNA]</scope>
    <source>
        <strain evidence="1 2">161_Gplus</strain>
    </source>
</reference>
<name>A0ABT7UYE6_9LACO</name>
<dbReference type="RefSeq" id="WP_289575929.1">
    <property type="nucleotide sequence ID" value="NZ_JAUDDW010000005.1"/>
</dbReference>
<dbReference type="EMBL" id="JAUDDW010000005">
    <property type="protein sequence ID" value="MDM8266057.1"/>
    <property type="molecule type" value="Genomic_DNA"/>
</dbReference>